<evidence type="ECO:0000259" key="2">
    <source>
        <dbReference type="Pfam" id="PF01370"/>
    </source>
</evidence>
<dbReference type="InterPro" id="IPR001509">
    <property type="entry name" value="Epimerase_deHydtase"/>
</dbReference>
<evidence type="ECO:0000313" key="3">
    <source>
        <dbReference type="EMBL" id="KEJ89848.1"/>
    </source>
</evidence>
<dbReference type="AlphaFoldDB" id="A0A073IHM7"/>
<dbReference type="OrthoDB" id="7170465at2"/>
<dbReference type="Proteomes" id="UP000027734">
    <property type="component" value="Unassembled WGS sequence"/>
</dbReference>
<dbReference type="Pfam" id="PF01370">
    <property type="entry name" value="Epimerase"/>
    <property type="match status" value="1"/>
</dbReference>
<reference evidence="3 4" key="1">
    <citation type="submission" date="2014-01" db="EMBL/GenBank/DDBJ databases">
        <title>Sulfitobacter donghicola JCM 14565 Genome Sequencing.</title>
        <authorList>
            <person name="Lai Q."/>
            <person name="Hong Z."/>
        </authorList>
    </citation>
    <scope>NUCLEOTIDE SEQUENCE [LARGE SCALE GENOMIC DNA]</scope>
    <source>
        <strain evidence="3 4">JCM 14565</strain>
    </source>
</reference>
<keyword evidence="1" id="KW-0521">NADP</keyword>
<dbReference type="EMBL" id="JAMC01000002">
    <property type="protein sequence ID" value="KEJ89848.1"/>
    <property type="molecule type" value="Genomic_DNA"/>
</dbReference>
<dbReference type="InterPro" id="IPR036291">
    <property type="entry name" value="NAD(P)-bd_dom_sf"/>
</dbReference>
<evidence type="ECO:0000313" key="4">
    <source>
        <dbReference type="Proteomes" id="UP000027734"/>
    </source>
</evidence>
<dbReference type="Gene3D" id="3.40.50.720">
    <property type="entry name" value="NAD(P)-binding Rossmann-like Domain"/>
    <property type="match status" value="1"/>
</dbReference>
<keyword evidence="4" id="KW-1185">Reference proteome</keyword>
<name>A0A073IHM7_9RHOB</name>
<comment type="caution">
    <text evidence="3">The sequence shown here is derived from an EMBL/GenBank/DDBJ whole genome shotgun (WGS) entry which is preliminary data.</text>
</comment>
<feature type="domain" description="NAD-dependent epimerase/dehydratase" evidence="2">
    <location>
        <begin position="5"/>
        <end position="204"/>
    </location>
</feature>
<gene>
    <name evidence="3" type="ORF">DSW25_06440</name>
</gene>
<dbReference type="PANTHER" id="PTHR42748:SF7">
    <property type="entry name" value="NMRA LIKE REDOX SENSOR 1-RELATED"/>
    <property type="match status" value="1"/>
</dbReference>
<dbReference type="RefSeq" id="WP_025058207.1">
    <property type="nucleotide sequence ID" value="NZ_JAMC01000002.1"/>
</dbReference>
<proteinExistence type="predicted"/>
<evidence type="ECO:0000256" key="1">
    <source>
        <dbReference type="ARBA" id="ARBA00022857"/>
    </source>
</evidence>
<dbReference type="STRING" id="1300350.Z948_736"/>
<accession>A0A073IHM7</accession>
<organism evidence="3 4">
    <name type="scientific">Sulfitobacter donghicola DSW-25 = KCTC 12864 = JCM 14565</name>
    <dbReference type="NCBI Taxonomy" id="1300350"/>
    <lineage>
        <taxon>Bacteria</taxon>
        <taxon>Pseudomonadati</taxon>
        <taxon>Pseudomonadota</taxon>
        <taxon>Alphaproteobacteria</taxon>
        <taxon>Rhodobacterales</taxon>
        <taxon>Roseobacteraceae</taxon>
        <taxon>Sulfitobacter</taxon>
    </lineage>
</organism>
<sequence>MTKTVLVLGANGRFGRAAVQAFLNEGWNVRAATRNGEGQKAQGLSYVACDVAVARQVVEAAMGVDVIVHAVHPPYPKWAEIMPVHTANVITAGLASGATVMIPGNVYSFGKDTNEVLREDAAPCPSTRKGVIRVAMEQAFAKAAEKGLQTIILRGGDYIERRQTGNWFDSHITNKVHKGIFTYPGKMDVVHAWAYLPDMARAMAGLAAIRSQFPRFSSYGFEGYSLTGEQLMAAVAKASGRQLKLKYLPWPILRALALVSPLLREVCEMRYLWDTPHRIDGEPLRKVLPDFEPTSLLVAMDDALAHGKSDFGFDPERRMRSA</sequence>
<dbReference type="eggNOG" id="COG0451">
    <property type="taxonomic scope" value="Bacteria"/>
</dbReference>
<dbReference type="InterPro" id="IPR051164">
    <property type="entry name" value="NmrA-like_oxidored"/>
</dbReference>
<dbReference type="PANTHER" id="PTHR42748">
    <property type="entry name" value="NITROGEN METABOLITE REPRESSION PROTEIN NMRA FAMILY MEMBER"/>
    <property type="match status" value="1"/>
</dbReference>
<protein>
    <submittedName>
        <fullName evidence="3">Epimerase</fullName>
    </submittedName>
</protein>
<dbReference type="SUPFAM" id="SSF51735">
    <property type="entry name" value="NAD(P)-binding Rossmann-fold domains"/>
    <property type="match status" value="1"/>
</dbReference>